<dbReference type="SUPFAM" id="SSF52540">
    <property type="entry name" value="P-loop containing nucleoside triphosphate hydrolases"/>
    <property type="match status" value="1"/>
</dbReference>
<sequence length="1623" mass="177394">MTRLPASKPLRLCVVQLDGIPQALSEYGKLWLPAEPLASEADFTQALSAAAFFAAAGGTNAANILREIQEIATTETRQLLSEVLAFVDDRDADVVVLPEYVIPVSCLDVLVGFSRGRALVAGLGVVRNRMEADELVAQSDGRMPADDLIGRNVSVLVENEHMHLVTKRYPSEHEVAEAGTGPIVVETVLRGRTVRLGVAVCLDYLRSDGELLAQAPDVVCVPAFTATVTPFVPDSPRDYVRLIANCARYGGSTVVAPSLRGSAFTDKRGVAPVGKGYAAVLMIDHDRYARRPTSLVSTENRLVLRSEIIERTPDNDVAVTVVRALEERRDGQNVAATADLPEQLTRWLMHLPTQGPLRDSLEEYRRALAQGLDDDTLYATLATHLTVTSMVDEGMVRAKQAKLIVRRIGDLMASGVEIPPVGLLLDAHRALADKLREEIKVRRLDGDHWSFAIRLGRYDSSRAVSTLPRQLNFLRALSALPPGSISITYRLHSASDPHSPDLRNYFDVIVTGDDSVVQADQVEGQLRSMLVACWSLSHSDEVSAVPADSYCLRITPDLSNHSPTVRDDWSPIFDLIRTHDTPISMDMRVIPATPTRSITAASRAVDDDKVLLNTLTSIPYMTVGDEAERRAAAYFNLLRDMSKEETKGLGMSLVLSSAKPIPVLLADTIRHEVFGTIPATIEHVDAEVAYGEPVHFSPSELIRIFHPPYGQFQARGRQAKYDGLIHYRGPELPKVGLRLGSAKIAGPKTDRSVDVLLDETARVRHMYVVGKTGTGKTNLLKELCRQDLTGKRGTDLAGKRGLVVIDPHGDLVDYLAWHCQDRLAETVLLDFGRPDYLPVLNPLLLDIHDERSKILHTTDFLRVLESRYYNEFTGPVFDDMVRQALETMFEPDFPVPRSLDLVETMYRNREIRRMVAHSIESNTVLRDRWNVFESISESERAERVVWMLSKFADLMPSGSRVRASLCSTRPSPLSIDQIVWNNGVLLVKIPESALGSGAASFIGSLLLRRIQRAVFDYELGTGNPVADRLPLTLYIDEFQKFATAGVEELIAEARKFGCGLVLAHQNLEQLYAFSRFEGARSRELLNAILGNVGTAVSFRVGPQDAETLSDVLRTSTSSFDELPKFKALCRLVVDHDDTPCFTLSIEDSRRQLGIKAAADRLKERMIDEGFWMSVDETADVERHLQRFEEALSARRDQAKAAADRARDELRQELVSNPEEFAAKLDELGRAHPEIGTPMMAQMLSGIVSFHLDAPASVRQEVADALADVVLDEEVLSAAPDSSPAEALVQPLLPPELVGSAQAGQLITAVSHMIEIARSVTEPANAADAAVAGVDFFLAGFVGAAMNPEDRRSLAFELVKAGVASAEGRAIVARQLEPAASAVQAFLDTYLEAMQSTSLGAFLDAAPPAPDEPQEQDQADGMSDTQTAQTREVAGPRDISEIDLVPSSHIDLGSIFVTAVEGVDLSAMAGPDGTFRTLTASEGTEQMSLELFAAPGGPLWPEIRALMAGKITEDDVALRKVNGPFGWELHYALGDGQRRIRAFGIDGPGWLLRVLHTGPGAWDEGSAPGLETMVRGIIVKAALSNMARKEGILMRHPRYDQAEPTASKANGDGSESPAATQDNP</sequence>
<dbReference type="Proteomes" id="UP000653076">
    <property type="component" value="Unassembled WGS sequence"/>
</dbReference>
<gene>
    <name evidence="3" type="ORF">Vqi01_58860</name>
</gene>
<dbReference type="EMBL" id="BOPC01000137">
    <property type="protein sequence ID" value="GIJ30724.1"/>
    <property type="molecule type" value="Genomic_DNA"/>
</dbReference>
<dbReference type="InterPro" id="IPR036526">
    <property type="entry name" value="C-N_Hydrolase_sf"/>
</dbReference>
<organism evidence="3 4">
    <name type="scientific">Micromonospora qiuiae</name>
    <dbReference type="NCBI Taxonomy" id="502268"/>
    <lineage>
        <taxon>Bacteria</taxon>
        <taxon>Bacillati</taxon>
        <taxon>Actinomycetota</taxon>
        <taxon>Actinomycetes</taxon>
        <taxon>Micromonosporales</taxon>
        <taxon>Micromonosporaceae</taxon>
        <taxon>Micromonospora</taxon>
    </lineage>
</organism>
<dbReference type="PANTHER" id="PTHR30121:SF11">
    <property type="entry name" value="AAA+ ATPASE DOMAIN-CONTAINING PROTEIN"/>
    <property type="match status" value="1"/>
</dbReference>
<protein>
    <recommendedName>
        <fullName evidence="2">Helicase HerA central domain-containing protein</fullName>
    </recommendedName>
</protein>
<dbReference type="CDD" id="cd01127">
    <property type="entry name" value="TrwB_TraG_TraD_VirD4"/>
    <property type="match status" value="1"/>
</dbReference>
<evidence type="ECO:0000256" key="1">
    <source>
        <dbReference type="SAM" id="MobiDB-lite"/>
    </source>
</evidence>
<feature type="domain" description="Helicase HerA central" evidence="2">
    <location>
        <begin position="749"/>
        <end position="820"/>
    </location>
</feature>
<proteinExistence type="predicted"/>
<feature type="region of interest" description="Disordered" evidence="1">
    <location>
        <begin position="1593"/>
        <end position="1623"/>
    </location>
</feature>
<evidence type="ECO:0000259" key="2">
    <source>
        <dbReference type="Pfam" id="PF01935"/>
    </source>
</evidence>
<dbReference type="RefSeq" id="WP_204038416.1">
    <property type="nucleotide sequence ID" value="NZ_BOPC01000137.1"/>
</dbReference>
<dbReference type="Pfam" id="PF01935">
    <property type="entry name" value="DUF87"/>
    <property type="match status" value="1"/>
</dbReference>
<comment type="caution">
    <text evidence="3">The sequence shown here is derived from an EMBL/GenBank/DDBJ whole genome shotgun (WGS) entry which is preliminary data.</text>
</comment>
<dbReference type="InterPro" id="IPR051162">
    <property type="entry name" value="T4SS_component"/>
</dbReference>
<reference evidence="3 4" key="1">
    <citation type="submission" date="2021-01" db="EMBL/GenBank/DDBJ databases">
        <title>Whole genome shotgun sequence of Verrucosispora qiuiae NBRC 106684.</title>
        <authorList>
            <person name="Komaki H."/>
            <person name="Tamura T."/>
        </authorList>
    </citation>
    <scope>NUCLEOTIDE SEQUENCE [LARGE SCALE GENOMIC DNA]</scope>
    <source>
        <strain evidence="3 4">NBRC 106684</strain>
    </source>
</reference>
<dbReference type="InterPro" id="IPR022183">
    <property type="entry name" value="DUF3710"/>
</dbReference>
<dbReference type="InterPro" id="IPR027417">
    <property type="entry name" value="P-loop_NTPase"/>
</dbReference>
<evidence type="ECO:0000313" key="4">
    <source>
        <dbReference type="Proteomes" id="UP000653076"/>
    </source>
</evidence>
<dbReference type="Gene3D" id="3.40.50.300">
    <property type="entry name" value="P-loop containing nucleotide triphosphate hydrolases"/>
    <property type="match status" value="2"/>
</dbReference>
<accession>A0ABQ4JJE6</accession>
<feature type="region of interest" description="Disordered" evidence="1">
    <location>
        <begin position="1401"/>
        <end position="1437"/>
    </location>
</feature>
<keyword evidence="4" id="KW-1185">Reference proteome</keyword>
<dbReference type="Pfam" id="PF12502">
    <property type="entry name" value="DUF3710"/>
    <property type="match status" value="1"/>
</dbReference>
<evidence type="ECO:0000313" key="3">
    <source>
        <dbReference type="EMBL" id="GIJ30724.1"/>
    </source>
</evidence>
<dbReference type="InterPro" id="IPR002789">
    <property type="entry name" value="HerA_central"/>
</dbReference>
<name>A0ABQ4JJE6_9ACTN</name>
<dbReference type="PANTHER" id="PTHR30121">
    <property type="entry name" value="UNCHARACTERIZED PROTEIN YJGR-RELATED"/>
    <property type="match status" value="1"/>
</dbReference>
<dbReference type="SUPFAM" id="SSF56317">
    <property type="entry name" value="Carbon-nitrogen hydrolase"/>
    <property type="match status" value="1"/>
</dbReference>
<dbReference type="Gene3D" id="3.60.110.10">
    <property type="entry name" value="Carbon-nitrogen hydrolase"/>
    <property type="match status" value="1"/>
</dbReference>